<gene>
    <name evidence="2" type="ORF">PRELSG_0103000</name>
</gene>
<dbReference type="AlphaFoldDB" id="A0A1J1H0E6"/>
<dbReference type="RefSeq" id="XP_028531395.1">
    <property type="nucleotide sequence ID" value="XM_028678256.1"/>
</dbReference>
<dbReference type="OrthoDB" id="392474at2759"/>
<feature type="region of interest" description="Disordered" evidence="1">
    <location>
        <begin position="646"/>
        <end position="668"/>
    </location>
</feature>
<dbReference type="VEuPathDB" id="PlasmoDB:PRELSG_0103000"/>
<organism evidence="2 3">
    <name type="scientific">Plasmodium relictum</name>
    <dbReference type="NCBI Taxonomy" id="85471"/>
    <lineage>
        <taxon>Eukaryota</taxon>
        <taxon>Sar</taxon>
        <taxon>Alveolata</taxon>
        <taxon>Apicomplexa</taxon>
        <taxon>Aconoidasida</taxon>
        <taxon>Haemosporida</taxon>
        <taxon>Plasmodiidae</taxon>
        <taxon>Plasmodium</taxon>
        <taxon>Plasmodium (Haemamoeba)</taxon>
    </lineage>
</organism>
<sequence length="757" mass="90326">MYNNITDEKKKGYFDNTNKLDCTKENKWNTYENNCNKKVPINSSDIKKKNNENIIGSKGKNYIVSTYNNNNNTNSNKMFFDFCNSYVNVLYFKKLKINRKLFEKLKDKNIVIYLKYKESTCASENIEIKSSEINNLFLCFLITEPFLKNEKKIIKIYIKYFKDGKYKILSFGFVELSFSDFTEKFYRKKTFMLCYDKNNNKYIFGYLILILAHQKKWKLCDNKIAFEYVSKSYFVSNKNNYDKQVFYICKKIQKNILESFNMNGVNEKKFLQKQALLKHFSVTQSCPSTFTANNFKKKLNDENNKNYKNYKSLIYFSDIKKSDYSIKECNLENIIDNNNKNKTDININHFEKRLNHSNKDISHSQESNTLLNSPSLKKENTIYSLSNTSADNYSKINLEKFTKENLMKYKEKKINSKHTEENNITIHDEYYILKAYEENIFNSGGNKLKNYLDNKESYKEKNDKYIKEEQKENFYIKNNFDLFLCEKLQNILNNNIDHFINDTQFILKHLKKKIAKKNDYFINELADKYKNEVEIKKNNSTVEWKKKDVEEINNKEKCEQAENREQQQNEEIKCDIIRILENCINTTSMYIKCVLRDKDINTSEKDVFIVYDEIINNMKKALCEYIRENEILTSCDLSVNKLNESLNNSKENPKMHVHNKKEDNSNNETDEMQTKIYNEHDFTHSKTCFSSYKQNNIYSNINSDETLCSSSSYCTQSSKIFNETFKVNNYLNQNISTALKYYENKWKNKLLKMRNYI</sequence>
<reference evidence="2 3" key="1">
    <citation type="submission" date="2015-04" db="EMBL/GenBank/DDBJ databases">
        <authorList>
            <consortium name="Pathogen Informatics"/>
        </authorList>
    </citation>
    <scope>NUCLEOTIDE SEQUENCE [LARGE SCALE GENOMIC DNA]</scope>
    <source>
        <strain evidence="2 3">SGS1</strain>
    </source>
</reference>
<evidence type="ECO:0000256" key="1">
    <source>
        <dbReference type="SAM" id="MobiDB-lite"/>
    </source>
</evidence>
<dbReference type="Proteomes" id="UP000220158">
    <property type="component" value="Chromosome 1"/>
</dbReference>
<evidence type="ECO:0000313" key="3">
    <source>
        <dbReference type="Proteomes" id="UP000220158"/>
    </source>
</evidence>
<protein>
    <submittedName>
        <fullName evidence="2">Uncharacterized protein</fullName>
    </submittedName>
</protein>
<evidence type="ECO:0000313" key="2">
    <source>
        <dbReference type="EMBL" id="CRG98385.1"/>
    </source>
</evidence>
<dbReference type="GeneID" id="39734280"/>
<proteinExistence type="predicted"/>
<name>A0A1J1H0E6_PLARL</name>
<accession>A0A1J1H0E6</accession>
<dbReference type="KEGG" id="prel:PRELSG_0103000"/>
<keyword evidence="3" id="KW-1185">Reference proteome</keyword>
<dbReference type="EMBL" id="LN835296">
    <property type="protein sequence ID" value="CRG98385.1"/>
    <property type="molecule type" value="Genomic_DNA"/>
</dbReference>